<feature type="compositionally biased region" description="Polar residues" evidence="1">
    <location>
        <begin position="822"/>
        <end position="833"/>
    </location>
</feature>
<feature type="compositionally biased region" description="Low complexity" evidence="1">
    <location>
        <begin position="810"/>
        <end position="819"/>
    </location>
</feature>
<reference evidence="2" key="1">
    <citation type="journal article" date="2023" name="Mol. Biol. Evol.">
        <title>Third-Generation Sequencing Reveals the Adaptive Role of the Epigenome in Three Deep-Sea Polychaetes.</title>
        <authorList>
            <person name="Perez M."/>
            <person name="Aroh O."/>
            <person name="Sun Y."/>
            <person name="Lan Y."/>
            <person name="Juniper S.K."/>
            <person name="Young C.R."/>
            <person name="Angers B."/>
            <person name="Qian P.Y."/>
        </authorList>
    </citation>
    <scope>NUCLEOTIDE SEQUENCE</scope>
    <source>
        <strain evidence="2">P08H-3</strain>
    </source>
</reference>
<feature type="region of interest" description="Disordered" evidence="1">
    <location>
        <begin position="708"/>
        <end position="848"/>
    </location>
</feature>
<evidence type="ECO:0000256" key="1">
    <source>
        <dbReference type="SAM" id="MobiDB-lite"/>
    </source>
</evidence>
<evidence type="ECO:0000313" key="2">
    <source>
        <dbReference type="EMBL" id="KAK2169095.1"/>
    </source>
</evidence>
<organism evidence="2 3">
    <name type="scientific">Paralvinella palmiformis</name>
    <dbReference type="NCBI Taxonomy" id="53620"/>
    <lineage>
        <taxon>Eukaryota</taxon>
        <taxon>Metazoa</taxon>
        <taxon>Spiralia</taxon>
        <taxon>Lophotrochozoa</taxon>
        <taxon>Annelida</taxon>
        <taxon>Polychaeta</taxon>
        <taxon>Sedentaria</taxon>
        <taxon>Canalipalpata</taxon>
        <taxon>Terebellida</taxon>
        <taxon>Terebelliformia</taxon>
        <taxon>Alvinellidae</taxon>
        <taxon>Paralvinella</taxon>
    </lineage>
</organism>
<gene>
    <name evidence="2" type="ORF">LSH36_12g11012</name>
</gene>
<proteinExistence type="predicted"/>
<dbReference type="Proteomes" id="UP001208570">
    <property type="component" value="Unassembled WGS sequence"/>
</dbReference>
<evidence type="ECO:0000313" key="3">
    <source>
        <dbReference type="Proteomes" id="UP001208570"/>
    </source>
</evidence>
<comment type="caution">
    <text evidence="2">The sequence shown here is derived from an EMBL/GenBank/DDBJ whole genome shotgun (WGS) entry which is preliminary data.</text>
</comment>
<dbReference type="EMBL" id="JAODUP010000012">
    <property type="protein sequence ID" value="KAK2169095.1"/>
    <property type="molecule type" value="Genomic_DNA"/>
</dbReference>
<accession>A0AAD9KE58</accession>
<dbReference type="AlphaFoldDB" id="A0AAD9KE58"/>
<feature type="compositionally biased region" description="Polar residues" evidence="1">
    <location>
        <begin position="235"/>
        <end position="252"/>
    </location>
</feature>
<feature type="compositionally biased region" description="Basic residues" evidence="1">
    <location>
        <begin position="727"/>
        <end position="747"/>
    </location>
</feature>
<feature type="compositionally biased region" description="Polar residues" evidence="1">
    <location>
        <begin position="763"/>
        <end position="773"/>
    </location>
</feature>
<keyword evidence="3" id="KW-1185">Reference proteome</keyword>
<feature type="compositionally biased region" description="Low complexity" evidence="1">
    <location>
        <begin position="717"/>
        <end position="726"/>
    </location>
</feature>
<feature type="compositionally biased region" description="Basic residues" evidence="1">
    <location>
        <begin position="774"/>
        <end position="787"/>
    </location>
</feature>
<protein>
    <submittedName>
        <fullName evidence="2">Uncharacterized protein</fullName>
    </submittedName>
</protein>
<feature type="region of interest" description="Disordered" evidence="1">
    <location>
        <begin position="656"/>
        <end position="694"/>
    </location>
</feature>
<feature type="region of interest" description="Disordered" evidence="1">
    <location>
        <begin position="211"/>
        <end position="272"/>
    </location>
</feature>
<feature type="compositionally biased region" description="Basic and acidic residues" evidence="1">
    <location>
        <begin position="217"/>
        <end position="234"/>
    </location>
</feature>
<name>A0AAD9KE58_9ANNE</name>
<sequence>MHGVNKNTNYEQMFPVNTMLEIIEEGLQLKLEIQDIKDQFQNLVHDFEDYEQEANHHVLKSPTMSSNCDNGVVNKPVGPKMSAARARVKALYEARKARIRSRRSSASVDVHRQLDLLLPPSKVPKLESDDDKENICKPPTDCRNIIKANFHSNSDRITSTPLGSTTPTPLHTMTWSIRKFLSHDKEQHDQSSVNIRCLPKNLLTPKSNSLFRRSSCKSREKSHVMSHDDFRDKISNYSVKPQTDYNTTSSKPVSRPHSKTVQNRPEEHHVGTEKIKWAARAGSMKSLYKVARRSVARDEREEILSTSRNYILDSSDNYPDSGDPFKAADTIREVNDISQISLISRCDFHEQVSSANISGAFHSTFNYPLHSTLNYPLHSTFSMTSDSLSKDILTRDSIDATTTVSEPVTSASHRKSCQHDDVPLFSLPRQTLDDSCVDYDAFVSKMSAKSGHLQEEFSPSNYKTQSKKPQVQLCKEHGIHPTFDGSCIFQNGDTLTVNSSDDEVGQDENGNTPKVTSNIRETDCDSSYLSECLDDHQSSIDVDEYAAMYDTTVSCLKILKRQTGQVELKDVKERVGLSESDLHCDTTRRSTSMEATCASLPDNDELSALEASMLEEDRSESTLHASSLLKGHPEVIHEIDTIVGDETLVSIDQRPVSLSTNEDSPESNTAMPVPVNSPNITDSGGSSSRQNTDNYDYMEMQPQQVDANSDKISLPGSHTTHSSTSVHSHRAKSSQSHYSHHSSRSHKLYTQSCRVPQQHHQRQYASTPSQLHINSKKNIRSPRKRQANKTGEHRRNSNRNRHHQHYDWDSGCSSHSSRSQSKHFTINDNTGRQRTIIPDVKSPENLSQNRKHLLAKRLKVFSNSFYKAPSANHLQIQTLGHF</sequence>